<feature type="compositionally biased region" description="Basic and acidic residues" evidence="1">
    <location>
        <begin position="173"/>
        <end position="192"/>
    </location>
</feature>
<sequence length="606" mass="66639">MSNRKFSIGDSDEDDIESEPSTTSRFGLLRISDDIEEDENKENVQAMSTSEVMPSTSLLEENPEVESLDSEEILADKSIKPEINEDPESEELQPKKETASPTFDPSLPGPSGCGRIVLAELESFKKEDADLQEFHRSLKSKRKRWDSSLSSTSSSIESSPEESSLENILSEMKCSKRMEPIKEQKNDEREEPFSEDNVPSCRPVSPIVVEDLSSNMRHLMNKSLFKLHKKKVEEIALYFPLRVAAGTPQSSPEMLESNIIGLEKMEPVVITETERWTSTSSSSLSSSNQSTFERIEPVTEDVKKFVHVKKGRKRKKKCSSVLPSTTISSSMRNTSEASSVHEPKAESDVESLVELEAERKHKKIKLEEISPGSNLPGTSISSSSACKSIESDVKGLEEPKSGKKRKRKTKCSSPVLPMITISSAMQNTSEASSVHEHKTESDEKSLEDLESGRKLKKIKLEEIAPGTDLPGPSSSSSSACKKTESDEESLEDLKSGRKLKKIKLEEIAPGTDLPGPSSSSSSACKKTEPDDESLEDLKSGRKLKKIKLEEIAPGTDLPGPSSSSSSACKNTESDVKVLLEPGEKHDKSKSEKCTEGSDPKSPKKPE</sequence>
<dbReference type="EMBL" id="BPLQ01003033">
    <property type="protein sequence ID" value="GIX97368.1"/>
    <property type="molecule type" value="Genomic_DNA"/>
</dbReference>
<feature type="compositionally biased region" description="Basic and acidic residues" evidence="1">
    <location>
        <begin position="389"/>
        <end position="401"/>
    </location>
</feature>
<feature type="compositionally biased region" description="Basic and acidic residues" evidence="1">
    <location>
        <begin position="74"/>
        <end position="83"/>
    </location>
</feature>
<proteinExistence type="predicted"/>
<feature type="compositionally biased region" description="Basic and acidic residues" evidence="1">
    <location>
        <begin position="571"/>
        <end position="606"/>
    </location>
</feature>
<feature type="compositionally biased region" description="Low complexity" evidence="1">
    <location>
        <begin position="147"/>
        <end position="158"/>
    </location>
</feature>
<comment type="caution">
    <text evidence="2">The sequence shown here is derived from an EMBL/GenBank/DDBJ whole genome shotgun (WGS) entry which is preliminary data.</text>
</comment>
<dbReference type="AlphaFoldDB" id="A0AAV4PMH9"/>
<gene>
    <name evidence="2" type="ORF">CDAR_191081</name>
</gene>
<feature type="region of interest" description="Disordered" evidence="1">
    <location>
        <begin position="1"/>
        <end position="114"/>
    </location>
</feature>
<evidence type="ECO:0000256" key="1">
    <source>
        <dbReference type="SAM" id="MobiDB-lite"/>
    </source>
</evidence>
<keyword evidence="3" id="KW-1185">Reference proteome</keyword>
<accession>A0AAV4PMH9</accession>
<dbReference type="Proteomes" id="UP001054837">
    <property type="component" value="Unassembled WGS sequence"/>
</dbReference>
<reference evidence="2 3" key="1">
    <citation type="submission" date="2021-06" db="EMBL/GenBank/DDBJ databases">
        <title>Caerostris darwini draft genome.</title>
        <authorList>
            <person name="Kono N."/>
            <person name="Arakawa K."/>
        </authorList>
    </citation>
    <scope>NUCLEOTIDE SEQUENCE [LARGE SCALE GENOMIC DNA]</scope>
</reference>
<evidence type="ECO:0000313" key="3">
    <source>
        <dbReference type="Proteomes" id="UP001054837"/>
    </source>
</evidence>
<feature type="compositionally biased region" description="Basic and acidic residues" evidence="1">
    <location>
        <begin position="433"/>
        <end position="462"/>
    </location>
</feature>
<feature type="compositionally biased region" description="Low complexity" evidence="1">
    <location>
        <begin position="319"/>
        <end position="330"/>
    </location>
</feature>
<feature type="region of interest" description="Disordered" evidence="1">
    <location>
        <begin position="364"/>
        <end position="606"/>
    </location>
</feature>
<name>A0AAV4PMH9_9ARAC</name>
<feature type="region of interest" description="Disordered" evidence="1">
    <location>
        <begin position="136"/>
        <end position="200"/>
    </location>
</feature>
<feature type="compositionally biased region" description="Acidic residues" evidence="1">
    <location>
        <begin position="61"/>
        <end position="73"/>
    </location>
</feature>
<feature type="compositionally biased region" description="Polar residues" evidence="1">
    <location>
        <begin position="420"/>
        <end position="432"/>
    </location>
</feature>
<feature type="region of interest" description="Disordered" evidence="1">
    <location>
        <begin position="316"/>
        <end position="351"/>
    </location>
</feature>
<organism evidence="2 3">
    <name type="scientific">Caerostris darwini</name>
    <dbReference type="NCBI Taxonomy" id="1538125"/>
    <lineage>
        <taxon>Eukaryota</taxon>
        <taxon>Metazoa</taxon>
        <taxon>Ecdysozoa</taxon>
        <taxon>Arthropoda</taxon>
        <taxon>Chelicerata</taxon>
        <taxon>Arachnida</taxon>
        <taxon>Araneae</taxon>
        <taxon>Araneomorphae</taxon>
        <taxon>Entelegynae</taxon>
        <taxon>Araneoidea</taxon>
        <taxon>Araneidae</taxon>
        <taxon>Caerostris</taxon>
    </lineage>
</organism>
<feature type="compositionally biased region" description="Low complexity" evidence="1">
    <location>
        <begin position="379"/>
        <end position="388"/>
    </location>
</feature>
<feature type="compositionally biased region" description="Polar residues" evidence="1">
    <location>
        <begin position="43"/>
        <end position="59"/>
    </location>
</feature>
<protein>
    <submittedName>
        <fullName evidence="2">Uncharacterized protein</fullName>
    </submittedName>
</protein>
<evidence type="ECO:0000313" key="2">
    <source>
        <dbReference type="EMBL" id="GIX97368.1"/>
    </source>
</evidence>